<accession>A0A165C4M2</accession>
<feature type="compositionally biased region" description="Polar residues" evidence="2">
    <location>
        <begin position="359"/>
        <end position="371"/>
    </location>
</feature>
<evidence type="ECO:0000256" key="1">
    <source>
        <dbReference type="SAM" id="Coils"/>
    </source>
</evidence>
<keyword evidence="1" id="KW-0175">Coiled coil</keyword>
<protein>
    <submittedName>
        <fullName evidence="3">Uncharacterized protein</fullName>
    </submittedName>
</protein>
<feature type="compositionally biased region" description="Basic and acidic residues" evidence="2">
    <location>
        <begin position="392"/>
        <end position="401"/>
    </location>
</feature>
<feature type="compositionally biased region" description="Polar residues" evidence="2">
    <location>
        <begin position="212"/>
        <end position="224"/>
    </location>
</feature>
<feature type="compositionally biased region" description="Polar residues" evidence="2">
    <location>
        <begin position="236"/>
        <end position="252"/>
    </location>
</feature>
<evidence type="ECO:0000313" key="4">
    <source>
        <dbReference type="Proteomes" id="UP000076842"/>
    </source>
</evidence>
<organism evidence="3 4">
    <name type="scientific">Calocera cornea HHB12733</name>
    <dbReference type="NCBI Taxonomy" id="1353952"/>
    <lineage>
        <taxon>Eukaryota</taxon>
        <taxon>Fungi</taxon>
        <taxon>Dikarya</taxon>
        <taxon>Basidiomycota</taxon>
        <taxon>Agaricomycotina</taxon>
        <taxon>Dacrymycetes</taxon>
        <taxon>Dacrymycetales</taxon>
        <taxon>Dacrymycetaceae</taxon>
        <taxon>Calocera</taxon>
    </lineage>
</organism>
<gene>
    <name evidence="3" type="ORF">CALCODRAFT_513416</name>
</gene>
<feature type="compositionally biased region" description="Acidic residues" evidence="2">
    <location>
        <begin position="426"/>
        <end position="436"/>
    </location>
</feature>
<dbReference type="AlphaFoldDB" id="A0A165C4M2"/>
<sequence>MPRERVDSSSEETVTGNATSNTASDWGSVSRFSQLPGTPEWDGPQHAPPVALVTETPSPANNLNRIAKTNGYCTPDLRRRTAPNVTGFEQRGPPVPRIHTLNLKPVNPHETNPSSSTGPNTSAHLSKTSRQTASVTRQSVGGRTGLQPDARPMRAAVSTAPAPVVKAFILPRPAEQLTIGAPGRSVLDGLRGEGRLSGTGRADNVKSATGFHHSNTRALGSSRHTPGADPGDGRTRVSSSQARSSHTIQQGLDNAPAPRTVRTVVDDVQDLERRLQLAHNQLGAYKTQVSLYEKQLSGLGDRVHLADEQLRTKDEEIRRLKSTLTANGIRSAPHSNSNSISPTFLSSNLNLRPRPVAQTPLNDTAARSASESDPGDQWDEATESPLSRRSRLQLERTEDPTRQSPGTIASTRSEAPASPMAGGDNNPDEGSEEEATMSDGEDRPALDPRLRALCLRRIMSSFHEVMGTSRNSALPRPQAGIVYNESGGQVMIPNFVDETDRRNDRIRRAVVTRTWLRLRNIQDDDLFSPQNRKSLSKAVLLHLCETVTWKSLRDSWRVQNDEASGERKAQNQRTNRRKRRIKYEDRLGACERFATEHSWNPESLLTLDVMSDEWSVCEEDEDIHEWRATAADRLGIRPSLLESGEVVVYEKRKPLWRASGMDLVLKELDAYSGRTEKALRVDMGGYHLRLPRNEVPKQTVGEGRQYENPAYSQSTGRLPANKITHVASINRIVADNIKKCCYANVSWAEEDGAVAESHLLAGYHSHND</sequence>
<feature type="region of interest" description="Disordered" evidence="2">
    <location>
        <begin position="328"/>
        <end position="446"/>
    </location>
</feature>
<feature type="region of interest" description="Disordered" evidence="2">
    <location>
        <begin position="102"/>
        <end position="159"/>
    </location>
</feature>
<feature type="coiled-coil region" evidence="1">
    <location>
        <begin position="261"/>
        <end position="288"/>
    </location>
</feature>
<proteinExistence type="predicted"/>
<dbReference type="EMBL" id="KV424205">
    <property type="protein sequence ID" value="KZT50233.1"/>
    <property type="molecule type" value="Genomic_DNA"/>
</dbReference>
<keyword evidence="4" id="KW-1185">Reference proteome</keyword>
<dbReference type="InParanoid" id="A0A165C4M2"/>
<feature type="compositionally biased region" description="Polar residues" evidence="2">
    <location>
        <begin position="402"/>
        <end position="413"/>
    </location>
</feature>
<reference evidence="3 4" key="1">
    <citation type="journal article" date="2016" name="Mol. Biol. Evol.">
        <title>Comparative Genomics of Early-Diverging Mushroom-Forming Fungi Provides Insights into the Origins of Lignocellulose Decay Capabilities.</title>
        <authorList>
            <person name="Nagy L.G."/>
            <person name="Riley R."/>
            <person name="Tritt A."/>
            <person name="Adam C."/>
            <person name="Daum C."/>
            <person name="Floudas D."/>
            <person name="Sun H."/>
            <person name="Yadav J.S."/>
            <person name="Pangilinan J."/>
            <person name="Larsson K.H."/>
            <person name="Matsuura K."/>
            <person name="Barry K."/>
            <person name="Labutti K."/>
            <person name="Kuo R."/>
            <person name="Ohm R.A."/>
            <person name="Bhattacharya S.S."/>
            <person name="Shirouzu T."/>
            <person name="Yoshinaga Y."/>
            <person name="Martin F.M."/>
            <person name="Grigoriev I.V."/>
            <person name="Hibbett D.S."/>
        </authorList>
    </citation>
    <scope>NUCLEOTIDE SEQUENCE [LARGE SCALE GENOMIC DNA]</scope>
    <source>
        <strain evidence="3 4">HHB12733</strain>
    </source>
</reference>
<feature type="compositionally biased region" description="Polar residues" evidence="2">
    <location>
        <begin position="328"/>
        <end position="350"/>
    </location>
</feature>
<evidence type="ECO:0000313" key="3">
    <source>
        <dbReference type="EMBL" id="KZT50233.1"/>
    </source>
</evidence>
<name>A0A165C4M2_9BASI</name>
<dbReference type="Proteomes" id="UP000076842">
    <property type="component" value="Unassembled WGS sequence"/>
</dbReference>
<feature type="compositionally biased region" description="Polar residues" evidence="2">
    <location>
        <begin position="123"/>
        <end position="141"/>
    </location>
</feature>
<feature type="compositionally biased region" description="Polar residues" evidence="2">
    <location>
        <begin position="11"/>
        <end position="36"/>
    </location>
</feature>
<evidence type="ECO:0000256" key="2">
    <source>
        <dbReference type="SAM" id="MobiDB-lite"/>
    </source>
</evidence>
<feature type="compositionally biased region" description="Acidic residues" evidence="2">
    <location>
        <begin position="373"/>
        <end position="382"/>
    </location>
</feature>
<feature type="compositionally biased region" description="Low complexity" evidence="2">
    <location>
        <begin position="111"/>
        <end position="122"/>
    </location>
</feature>
<feature type="region of interest" description="Disordered" evidence="2">
    <location>
        <begin position="1"/>
        <end position="78"/>
    </location>
</feature>
<feature type="region of interest" description="Disordered" evidence="2">
    <location>
        <begin position="184"/>
        <end position="259"/>
    </location>
</feature>
<feature type="compositionally biased region" description="Polar residues" evidence="2">
    <location>
        <begin position="55"/>
        <end position="64"/>
    </location>
</feature>